<feature type="transmembrane region" description="Helical" evidence="1">
    <location>
        <begin position="12"/>
        <end position="32"/>
    </location>
</feature>
<dbReference type="EMBL" id="FLYH01000006">
    <property type="protein sequence ID" value="SCA83364.1"/>
    <property type="molecule type" value="Genomic_DNA"/>
</dbReference>
<evidence type="ECO:0000256" key="1">
    <source>
        <dbReference type="SAM" id="Phobius"/>
    </source>
</evidence>
<sequence>MIHNDVDVLVMNLHAILFDVFLHVEVFVLLVVQHDVNWVLIFLENIDFLLEVVEDVHVIFQALYEMFSSLHELLDVLREVLEFLLELLDYPHDLAGVVLELILQVFVPQVK</sequence>
<dbReference type="AlphaFoldDB" id="A0A1G4ECM8"/>
<organism evidence="2 3">
    <name type="scientific">Plasmodium vivax</name>
    <name type="common">malaria parasite P. vivax</name>
    <dbReference type="NCBI Taxonomy" id="5855"/>
    <lineage>
        <taxon>Eukaryota</taxon>
        <taxon>Sar</taxon>
        <taxon>Alveolata</taxon>
        <taxon>Apicomplexa</taxon>
        <taxon>Aconoidasida</taxon>
        <taxon>Haemosporida</taxon>
        <taxon>Plasmodiidae</taxon>
        <taxon>Plasmodium</taxon>
        <taxon>Plasmodium (Plasmodium)</taxon>
    </lineage>
</organism>
<keyword evidence="1" id="KW-0472">Membrane</keyword>
<dbReference type="Proteomes" id="UP000196402">
    <property type="component" value="Unassembled WGS sequence"/>
</dbReference>
<keyword evidence="1" id="KW-0812">Transmembrane</keyword>
<protein>
    <submittedName>
        <fullName evidence="2">Uncharacterized protein</fullName>
    </submittedName>
</protein>
<keyword evidence="1" id="KW-1133">Transmembrane helix</keyword>
<name>A0A1G4ECM8_PLAVI</name>
<gene>
    <name evidence="2" type="ORF">PVT01_000007300</name>
</gene>
<proteinExistence type="predicted"/>
<reference evidence="2 3" key="1">
    <citation type="submission" date="2016-07" db="EMBL/GenBank/DDBJ databases">
        <authorList>
            <consortium name="Pathogen Informatics"/>
        </authorList>
    </citation>
    <scope>NUCLEOTIDE SEQUENCE [LARGE SCALE GENOMIC DNA]</scope>
</reference>
<evidence type="ECO:0000313" key="3">
    <source>
        <dbReference type="Proteomes" id="UP000196402"/>
    </source>
</evidence>
<evidence type="ECO:0000313" key="2">
    <source>
        <dbReference type="EMBL" id="SCA83364.1"/>
    </source>
</evidence>
<accession>A0A1G4ECM8</accession>